<protein>
    <recommendedName>
        <fullName evidence="1">Transglutaminase-like domain-containing protein</fullName>
    </recommendedName>
</protein>
<dbReference type="AlphaFoldDB" id="A0A6J4T7M6"/>
<sequence length="190" mass="20983">MNQETGVRNLPDFPLDPGGETGRRFACLGVRGYREAARYVRSLPYGRTSDRSDWRLVLEEGRGTCSTKHALLAALARENGSPVSLVLGFYEMDGENTPGVGRALAKHGLRSVPEAHCFLAHDGRRVDLTREDAGDGPASFLYEEEIEPGQIGAYKVEAHREFVGLWAEDRGLDPARVWRAREECIAALTV</sequence>
<dbReference type="InterPro" id="IPR002931">
    <property type="entry name" value="Transglutaminase-like"/>
</dbReference>
<accession>A0A6J4T7M6</accession>
<name>A0A6J4T7M6_9ACTN</name>
<organism evidence="2">
    <name type="scientific">uncultured Rubrobacteraceae bacterium</name>
    <dbReference type="NCBI Taxonomy" id="349277"/>
    <lineage>
        <taxon>Bacteria</taxon>
        <taxon>Bacillati</taxon>
        <taxon>Actinomycetota</taxon>
        <taxon>Rubrobacteria</taxon>
        <taxon>Rubrobacterales</taxon>
        <taxon>Rubrobacteraceae</taxon>
        <taxon>environmental samples</taxon>
    </lineage>
</organism>
<feature type="domain" description="Transglutaminase-like" evidence="1">
    <location>
        <begin position="37"/>
        <end position="95"/>
    </location>
</feature>
<dbReference type="EMBL" id="CADCVM010000369">
    <property type="protein sequence ID" value="CAA9515444.1"/>
    <property type="molecule type" value="Genomic_DNA"/>
</dbReference>
<gene>
    <name evidence="2" type="ORF">AVDCRST_MAG05-3273</name>
</gene>
<evidence type="ECO:0000313" key="2">
    <source>
        <dbReference type="EMBL" id="CAA9515444.1"/>
    </source>
</evidence>
<proteinExistence type="predicted"/>
<reference evidence="2" key="1">
    <citation type="submission" date="2020-02" db="EMBL/GenBank/DDBJ databases">
        <authorList>
            <person name="Meier V. D."/>
        </authorList>
    </citation>
    <scope>NUCLEOTIDE SEQUENCE</scope>
    <source>
        <strain evidence="2">AVDCRST_MAG05</strain>
    </source>
</reference>
<evidence type="ECO:0000259" key="1">
    <source>
        <dbReference type="Pfam" id="PF01841"/>
    </source>
</evidence>
<dbReference type="Pfam" id="PF01841">
    <property type="entry name" value="Transglut_core"/>
    <property type="match status" value="1"/>
</dbReference>